<evidence type="ECO:0000256" key="4">
    <source>
        <dbReference type="ARBA" id="ARBA00022490"/>
    </source>
</evidence>
<dbReference type="CDD" id="cd05015">
    <property type="entry name" value="SIS_PGI_1"/>
    <property type="match status" value="1"/>
</dbReference>
<comment type="subcellular location">
    <subcellularLocation>
        <location evidence="8">Cytoplasm</location>
    </subcellularLocation>
</comment>
<dbReference type="HAMAP" id="MF_00473">
    <property type="entry name" value="G6P_isomerase"/>
    <property type="match status" value="1"/>
</dbReference>
<evidence type="ECO:0000256" key="8">
    <source>
        <dbReference type="HAMAP-Rule" id="MF_00473"/>
    </source>
</evidence>
<reference evidence="10 11" key="1">
    <citation type="journal article" date="2018" name="BMC Genomics">
        <title>Comparative genome analysis of jujube witches'-broom Phytoplasma, an obligate pathogen that causes jujube witches'-broom disease.</title>
        <authorList>
            <person name="Wang J."/>
            <person name="Song L."/>
            <person name="Jiao Q."/>
            <person name="Yang S."/>
            <person name="Gao R."/>
            <person name="Lu X."/>
            <person name="Zhou G."/>
        </authorList>
    </citation>
    <scope>NUCLEOTIDE SEQUENCE [LARGE SCALE GENOMIC DNA]</scope>
    <source>
        <strain evidence="10">Jwb-nky</strain>
    </source>
</reference>
<dbReference type="PROSITE" id="PS51463">
    <property type="entry name" value="P_GLUCOSE_ISOMERASE_3"/>
    <property type="match status" value="1"/>
</dbReference>
<feature type="active site" evidence="8">
    <location>
        <position position="419"/>
    </location>
</feature>
<accession>A0A660HMW7</accession>
<dbReference type="KEGG" id="pzi:CWO85_01610"/>
<dbReference type="AlphaFoldDB" id="A0A660HMW7"/>
<comment type="pathway">
    <text evidence="8">Carbohydrate biosynthesis; gluconeogenesis.</text>
</comment>
<protein>
    <recommendedName>
        <fullName evidence="8">Glucose-6-phosphate isomerase</fullName>
        <shortName evidence="8">GPI</shortName>
        <ecNumber evidence="8">5.3.1.9</ecNumber>
    </recommendedName>
    <alternativeName>
        <fullName evidence="8">Phosphoglucose isomerase</fullName>
        <shortName evidence="8">PGI</shortName>
    </alternativeName>
    <alternativeName>
        <fullName evidence="8">Phosphohexose isomerase</fullName>
        <shortName evidence="8">PHI</shortName>
    </alternativeName>
</protein>
<dbReference type="GO" id="GO:0051156">
    <property type="term" value="P:glucose 6-phosphate metabolic process"/>
    <property type="evidence" value="ECO:0007669"/>
    <property type="project" value="TreeGrafter"/>
</dbReference>
<comment type="pathway">
    <text evidence="1 8 9">Carbohydrate degradation; glycolysis; D-glyceraldehyde 3-phosphate and glycerone phosphate from D-glucose: step 2/4.</text>
</comment>
<evidence type="ECO:0000256" key="2">
    <source>
        <dbReference type="ARBA" id="ARBA00006604"/>
    </source>
</evidence>
<comment type="function">
    <text evidence="8">Catalyzes the reversible isomerization of glucose-6-phosphate to fructose-6-phosphate.</text>
</comment>
<dbReference type="InterPro" id="IPR018189">
    <property type="entry name" value="Phosphoglucose_isomerase_CS"/>
</dbReference>
<dbReference type="RefSeq" id="WP_121463946.1">
    <property type="nucleotide sequence ID" value="NZ_CP025121.1"/>
</dbReference>
<dbReference type="Pfam" id="PF00342">
    <property type="entry name" value="PGI"/>
    <property type="match status" value="1"/>
</dbReference>
<name>A0A660HMW7_ZIZJU</name>
<dbReference type="PROSITE" id="PS00174">
    <property type="entry name" value="P_GLUCOSE_ISOMERASE_2"/>
    <property type="match status" value="1"/>
</dbReference>
<comment type="catalytic activity">
    <reaction evidence="7 8 9">
        <text>alpha-D-glucose 6-phosphate = beta-D-fructose 6-phosphate</text>
        <dbReference type="Rhea" id="RHEA:11816"/>
        <dbReference type="ChEBI" id="CHEBI:57634"/>
        <dbReference type="ChEBI" id="CHEBI:58225"/>
        <dbReference type="EC" id="5.3.1.9"/>
    </reaction>
</comment>
<keyword evidence="4 8" id="KW-0963">Cytoplasm</keyword>
<dbReference type="PRINTS" id="PR00662">
    <property type="entry name" value="G6PISOMERASE"/>
</dbReference>
<evidence type="ECO:0000313" key="10">
    <source>
        <dbReference type="EMBL" id="AYJ01219.1"/>
    </source>
</evidence>
<evidence type="ECO:0000256" key="6">
    <source>
        <dbReference type="ARBA" id="ARBA00023235"/>
    </source>
</evidence>
<keyword evidence="11" id="KW-1185">Reference proteome</keyword>
<evidence type="ECO:0000256" key="1">
    <source>
        <dbReference type="ARBA" id="ARBA00004926"/>
    </source>
</evidence>
<dbReference type="GO" id="GO:0048029">
    <property type="term" value="F:monosaccharide binding"/>
    <property type="evidence" value="ECO:0007669"/>
    <property type="project" value="TreeGrafter"/>
</dbReference>
<dbReference type="UniPathway" id="UPA00109">
    <property type="reaction ID" value="UER00181"/>
</dbReference>
<dbReference type="InterPro" id="IPR046348">
    <property type="entry name" value="SIS_dom_sf"/>
</dbReference>
<dbReference type="UniPathway" id="UPA00138"/>
<dbReference type="OrthoDB" id="140919at2"/>
<dbReference type="GO" id="GO:0006094">
    <property type="term" value="P:gluconeogenesis"/>
    <property type="evidence" value="ECO:0007669"/>
    <property type="project" value="UniProtKB-UniRule"/>
</dbReference>
<dbReference type="NCBIfam" id="NF010697">
    <property type="entry name" value="PRK14097.1"/>
    <property type="match status" value="1"/>
</dbReference>
<evidence type="ECO:0000313" key="11">
    <source>
        <dbReference type="Proteomes" id="UP000272462"/>
    </source>
</evidence>
<keyword evidence="6 8" id="KW-0413">Isomerase</keyword>
<evidence type="ECO:0000256" key="7">
    <source>
        <dbReference type="ARBA" id="ARBA00029321"/>
    </source>
</evidence>
<dbReference type="InterPro" id="IPR001672">
    <property type="entry name" value="G6P_Isomerase"/>
</dbReference>
<dbReference type="GO" id="GO:0097367">
    <property type="term" value="F:carbohydrate derivative binding"/>
    <property type="evidence" value="ECO:0007669"/>
    <property type="project" value="InterPro"/>
</dbReference>
<dbReference type="Proteomes" id="UP000272462">
    <property type="component" value="Chromosome"/>
</dbReference>
<evidence type="ECO:0000256" key="9">
    <source>
        <dbReference type="RuleBase" id="RU000612"/>
    </source>
</evidence>
<dbReference type="EMBL" id="CP025121">
    <property type="protein sequence ID" value="AYJ01219.1"/>
    <property type="molecule type" value="Genomic_DNA"/>
</dbReference>
<keyword evidence="5 8" id="KW-0324">Glycolysis</keyword>
<comment type="similarity">
    <text evidence="2 8 9">Belongs to the GPI family.</text>
</comment>
<dbReference type="PANTHER" id="PTHR11469">
    <property type="entry name" value="GLUCOSE-6-PHOSPHATE ISOMERASE"/>
    <property type="match status" value="1"/>
</dbReference>
<dbReference type="GO" id="GO:0006096">
    <property type="term" value="P:glycolytic process"/>
    <property type="evidence" value="ECO:0007669"/>
    <property type="project" value="UniProtKB-UniRule"/>
</dbReference>
<dbReference type="PANTHER" id="PTHR11469:SF1">
    <property type="entry name" value="GLUCOSE-6-PHOSPHATE ISOMERASE"/>
    <property type="match status" value="1"/>
</dbReference>
<keyword evidence="3 8" id="KW-0312">Gluconeogenesis</keyword>
<dbReference type="GO" id="GO:0005829">
    <property type="term" value="C:cytosol"/>
    <property type="evidence" value="ECO:0007669"/>
    <property type="project" value="TreeGrafter"/>
</dbReference>
<proteinExistence type="inferred from homology"/>
<sequence length="428" mass="48707">MNLKLNIQGIKTFLDWEKESSQIQSKVTKIHNILHKDYELQKKYLGWLDLPLQKNIFSDIKQIQKLKKLNEDLDVLVVIGIGGSYLGAKAGIEFIQAPFNKNKPQIIFAGHHVSGNYLTNLINHLKDKKWAINVISKSGTTLEPALTFRILKKEIENKYGKEKAQKLIFVTTDADKGILLDIAKKEGYETFVIPNSIGGRFSVLTIVGILPFIFANLDSEAILQGAKQAYKDTLTDDLNKNLAYQYAVARYLMYTKLNKKTELFVSYEPHLLAFAEWWKQLFAESEGKNEKGLFVGSVNNSTDLHSLGQFIQEGSRIMFETILNVSNMKDDCFVPMIDQKLDKLNFLANKSFSEINQKILQATKQAHIEGGVPNIEIIIPQLDEYNLGYLIYFFQKACAMSGYLIEINPFDQPGVEIYKKKMSSLLNK</sequence>
<feature type="active site" description="Proton donor" evidence="8">
    <location>
        <position position="284"/>
    </location>
</feature>
<dbReference type="InterPro" id="IPR035476">
    <property type="entry name" value="SIS_PGI_1"/>
</dbReference>
<evidence type="ECO:0000256" key="3">
    <source>
        <dbReference type="ARBA" id="ARBA00022432"/>
    </source>
</evidence>
<dbReference type="CDD" id="cd05016">
    <property type="entry name" value="SIS_PGI_2"/>
    <property type="match status" value="1"/>
</dbReference>
<dbReference type="SUPFAM" id="SSF53697">
    <property type="entry name" value="SIS domain"/>
    <property type="match status" value="1"/>
</dbReference>
<dbReference type="Gene3D" id="3.40.50.10490">
    <property type="entry name" value="Glucose-6-phosphate isomerase like protein, domain 1"/>
    <property type="match status" value="2"/>
</dbReference>
<evidence type="ECO:0000256" key="5">
    <source>
        <dbReference type="ARBA" id="ARBA00023152"/>
    </source>
</evidence>
<comment type="caution">
    <text evidence="8">Lacks conserved residue(s) required for the propagation of feature annotation.</text>
</comment>
<dbReference type="GO" id="GO:0004347">
    <property type="term" value="F:glucose-6-phosphate isomerase activity"/>
    <property type="evidence" value="ECO:0007669"/>
    <property type="project" value="UniProtKB-UniRule"/>
</dbReference>
<dbReference type="FunFam" id="3.40.50.10490:FF:000016">
    <property type="entry name" value="Glucose-6-phosphate isomerase"/>
    <property type="match status" value="1"/>
</dbReference>
<dbReference type="EC" id="5.3.1.9" evidence="8"/>
<dbReference type="InterPro" id="IPR035482">
    <property type="entry name" value="SIS_PGI_2"/>
</dbReference>
<organism evidence="10 11">
    <name type="scientific">Ziziphus jujuba witches'-broom phytoplasma</name>
    <dbReference type="NCBI Taxonomy" id="135727"/>
    <lineage>
        <taxon>Bacteria</taxon>
        <taxon>Bacillati</taxon>
        <taxon>Mycoplasmatota</taxon>
        <taxon>Mollicutes</taxon>
        <taxon>Acholeplasmatales</taxon>
        <taxon>Acholeplasmataceae</taxon>
        <taxon>Candidatus Phytoplasma</taxon>
        <taxon>16SrV (Elm yellows group)</taxon>
    </lineage>
</organism>
<gene>
    <name evidence="8" type="primary">pgi</name>
    <name evidence="10" type="ORF">CWO85_01610</name>
</gene>